<feature type="region of interest" description="Disordered" evidence="1">
    <location>
        <begin position="1"/>
        <end position="281"/>
    </location>
</feature>
<accession>A0A6J4N2J4</accession>
<feature type="non-terminal residue" evidence="2">
    <location>
        <position position="1"/>
    </location>
</feature>
<organism evidence="2">
    <name type="scientific">uncultured Nocardioides sp</name>
    <dbReference type="NCBI Taxonomy" id="198441"/>
    <lineage>
        <taxon>Bacteria</taxon>
        <taxon>Bacillati</taxon>
        <taxon>Actinomycetota</taxon>
        <taxon>Actinomycetes</taxon>
        <taxon>Propionibacteriales</taxon>
        <taxon>Nocardioidaceae</taxon>
        <taxon>Nocardioides</taxon>
        <taxon>environmental samples</taxon>
    </lineage>
</organism>
<keyword evidence="2" id="KW-0560">Oxidoreductase</keyword>
<reference evidence="2" key="1">
    <citation type="submission" date="2020-02" db="EMBL/GenBank/DDBJ databases">
        <authorList>
            <person name="Meier V. D."/>
        </authorList>
    </citation>
    <scope>NUCLEOTIDE SEQUENCE</scope>
    <source>
        <strain evidence="2">AVDCRST_MAG32</strain>
    </source>
</reference>
<protein>
    <submittedName>
        <fullName evidence="2">Methenyltetrahydrofolate cyclohydrolase / Methylenetetrahydrofolate dehydrogenase (NADP+)</fullName>
        <ecNumber evidence="2">1.5.1.5</ecNumber>
        <ecNumber evidence="2">3.5.4.9</ecNumber>
    </submittedName>
</protein>
<sequence>DGTEARRYGDPGDDHGRAARAGGPARRAGRHPRPGHGDGRGRPRQPVVRRRQAQGLRQARDRLLPARPPGLRLPAGGRGADRPAQRGPGRDRLHRPAAHRARRVPAAVPRLPGQGRRRAAPREPRQAGAGRGRSPALHPGGLHRAAPSARRGARRRRGGRRGPRAHRGSAARPAAHPSYGERDRDAVPHRHPRPRRPRARRRRRRRRSGGAGHHHRRHGQARGGRARRGRLARRRRHRRRRGRRRLGRGGLGLAQSRRGRTDDPRDAALQHRGHRGEARRV</sequence>
<name>A0A6J4N2J4_9ACTN</name>
<dbReference type="AlphaFoldDB" id="A0A6J4N2J4"/>
<feature type="compositionally biased region" description="Basic residues" evidence="1">
    <location>
        <begin position="92"/>
        <end position="103"/>
    </location>
</feature>
<dbReference type="GO" id="GO:0004488">
    <property type="term" value="F:methylenetetrahydrofolate dehydrogenase (NADP+) activity"/>
    <property type="evidence" value="ECO:0007669"/>
    <property type="project" value="UniProtKB-EC"/>
</dbReference>
<feature type="compositionally biased region" description="Basic and acidic residues" evidence="1">
    <location>
        <begin position="259"/>
        <end position="281"/>
    </location>
</feature>
<dbReference type="EC" id="3.5.4.9" evidence="2"/>
<keyword evidence="2" id="KW-0378">Hydrolase</keyword>
<feature type="compositionally biased region" description="Basic and acidic residues" evidence="1">
    <location>
        <begin position="79"/>
        <end position="91"/>
    </location>
</feature>
<proteinExistence type="predicted"/>
<dbReference type="EMBL" id="CADCUM010000059">
    <property type="protein sequence ID" value="CAA9376290.1"/>
    <property type="molecule type" value="Genomic_DNA"/>
</dbReference>
<dbReference type="GO" id="GO:0004477">
    <property type="term" value="F:methenyltetrahydrofolate cyclohydrolase activity"/>
    <property type="evidence" value="ECO:0007669"/>
    <property type="project" value="UniProtKB-EC"/>
</dbReference>
<feature type="compositionally biased region" description="Basic residues" evidence="1">
    <location>
        <begin position="189"/>
        <end position="247"/>
    </location>
</feature>
<dbReference type="EC" id="1.5.1.5" evidence="2"/>
<feature type="compositionally biased region" description="Basic and acidic residues" evidence="1">
    <location>
        <begin position="179"/>
        <end position="188"/>
    </location>
</feature>
<gene>
    <name evidence="2" type="ORF">AVDCRST_MAG32-1228</name>
</gene>
<evidence type="ECO:0000256" key="1">
    <source>
        <dbReference type="SAM" id="MobiDB-lite"/>
    </source>
</evidence>
<feature type="compositionally biased region" description="Low complexity" evidence="1">
    <location>
        <begin position="104"/>
        <end position="114"/>
    </location>
</feature>
<feature type="compositionally biased region" description="Basic residues" evidence="1">
    <location>
        <begin position="151"/>
        <end position="169"/>
    </location>
</feature>
<feature type="compositionally biased region" description="Basic and acidic residues" evidence="1">
    <location>
        <begin position="1"/>
        <end position="17"/>
    </location>
</feature>
<evidence type="ECO:0000313" key="2">
    <source>
        <dbReference type="EMBL" id="CAA9376290.1"/>
    </source>
</evidence>
<feature type="non-terminal residue" evidence="2">
    <location>
        <position position="281"/>
    </location>
</feature>